<proteinExistence type="predicted"/>
<gene>
    <name evidence="1" type="ORF">IEO21_10200</name>
</gene>
<protein>
    <submittedName>
        <fullName evidence="1">Uncharacterized protein</fullName>
    </submittedName>
</protein>
<dbReference type="Proteomes" id="UP000639403">
    <property type="component" value="Unassembled WGS sequence"/>
</dbReference>
<reference evidence="1" key="1">
    <citation type="submission" date="2020-11" db="EMBL/GenBank/DDBJ databases">
        <authorList>
            <person name="Koelle M."/>
            <person name="Horta M.A.C."/>
            <person name="Nowrousian M."/>
            <person name="Ohm R.A."/>
            <person name="Benz P."/>
            <person name="Pilgard A."/>
        </authorList>
    </citation>
    <scope>NUCLEOTIDE SEQUENCE</scope>
    <source>
        <strain evidence="1">FPRL280</strain>
    </source>
</reference>
<sequence>MELITSEVANQVCHKTMAAYNILDDGVDKLEQPRIELEGCVNRYQKNIRGEIEKGVEALAEASQQAQKEIQLSAQPGAGAMCSSSGGPGGMTVADRELLTYAAAARRNVPATHTHV</sequence>
<evidence type="ECO:0000313" key="1">
    <source>
        <dbReference type="EMBL" id="KAF9801124.1"/>
    </source>
</evidence>
<reference evidence="1" key="2">
    <citation type="journal article" name="Front. Microbiol.">
        <title>Degradative Capacity of Two Strains of Rhodonia placenta: From Phenotype to Genotype.</title>
        <authorList>
            <person name="Kolle M."/>
            <person name="Horta M.A.C."/>
            <person name="Nowrousian M."/>
            <person name="Ohm R.A."/>
            <person name="Benz J.P."/>
            <person name="Pilgard A."/>
        </authorList>
    </citation>
    <scope>NUCLEOTIDE SEQUENCE</scope>
    <source>
        <strain evidence="1">FPRL280</strain>
    </source>
</reference>
<dbReference type="EMBL" id="JADOXO010000700">
    <property type="protein sequence ID" value="KAF9801124.1"/>
    <property type="molecule type" value="Genomic_DNA"/>
</dbReference>
<evidence type="ECO:0000313" key="2">
    <source>
        <dbReference type="Proteomes" id="UP000639403"/>
    </source>
</evidence>
<organism evidence="1 2">
    <name type="scientific">Rhodonia placenta</name>
    <dbReference type="NCBI Taxonomy" id="104341"/>
    <lineage>
        <taxon>Eukaryota</taxon>
        <taxon>Fungi</taxon>
        <taxon>Dikarya</taxon>
        <taxon>Basidiomycota</taxon>
        <taxon>Agaricomycotina</taxon>
        <taxon>Agaricomycetes</taxon>
        <taxon>Polyporales</taxon>
        <taxon>Adustoporiaceae</taxon>
        <taxon>Rhodonia</taxon>
    </lineage>
</organism>
<dbReference type="AlphaFoldDB" id="A0A8H7NSY7"/>
<accession>A0A8H7NSY7</accession>
<name>A0A8H7NSY7_9APHY</name>
<comment type="caution">
    <text evidence="1">The sequence shown here is derived from an EMBL/GenBank/DDBJ whole genome shotgun (WGS) entry which is preliminary data.</text>
</comment>